<dbReference type="Proteomes" id="UP000499080">
    <property type="component" value="Unassembled WGS sequence"/>
</dbReference>
<keyword evidence="2" id="KW-1185">Reference proteome</keyword>
<evidence type="ECO:0000313" key="2">
    <source>
        <dbReference type="Proteomes" id="UP000499080"/>
    </source>
</evidence>
<evidence type="ECO:0000313" key="1">
    <source>
        <dbReference type="EMBL" id="GBM21125.1"/>
    </source>
</evidence>
<organism evidence="1 2">
    <name type="scientific">Araneus ventricosus</name>
    <name type="common">Orbweaver spider</name>
    <name type="synonym">Epeira ventricosa</name>
    <dbReference type="NCBI Taxonomy" id="182803"/>
    <lineage>
        <taxon>Eukaryota</taxon>
        <taxon>Metazoa</taxon>
        <taxon>Ecdysozoa</taxon>
        <taxon>Arthropoda</taxon>
        <taxon>Chelicerata</taxon>
        <taxon>Arachnida</taxon>
        <taxon>Araneae</taxon>
        <taxon>Araneomorphae</taxon>
        <taxon>Entelegynae</taxon>
        <taxon>Araneoidea</taxon>
        <taxon>Araneidae</taxon>
        <taxon>Araneus</taxon>
    </lineage>
</organism>
<accession>A0A4Y2DZP7</accession>
<name>A0A4Y2DZP7_ARAVE</name>
<comment type="caution">
    <text evidence="1">The sequence shown here is derived from an EMBL/GenBank/DDBJ whole genome shotgun (WGS) entry which is preliminary data.</text>
</comment>
<dbReference type="EMBL" id="BGPR01000454">
    <property type="protein sequence ID" value="GBM21125.1"/>
    <property type="molecule type" value="Genomic_DNA"/>
</dbReference>
<dbReference type="AlphaFoldDB" id="A0A4Y2DZP7"/>
<gene>
    <name evidence="1" type="ORF">AVEN_5446_1</name>
</gene>
<reference evidence="1 2" key="1">
    <citation type="journal article" date="2019" name="Sci. Rep.">
        <title>Orb-weaving spider Araneus ventricosus genome elucidates the spidroin gene catalogue.</title>
        <authorList>
            <person name="Kono N."/>
            <person name="Nakamura H."/>
            <person name="Ohtoshi R."/>
            <person name="Moran D.A.P."/>
            <person name="Shinohara A."/>
            <person name="Yoshida Y."/>
            <person name="Fujiwara M."/>
            <person name="Mori M."/>
            <person name="Tomita M."/>
            <person name="Arakawa K."/>
        </authorList>
    </citation>
    <scope>NUCLEOTIDE SEQUENCE [LARGE SCALE GENOMIC DNA]</scope>
</reference>
<protein>
    <submittedName>
        <fullName evidence="1">Uncharacterized protein</fullName>
    </submittedName>
</protein>
<sequence length="152" mass="17124">MNRRTQVTSTKFTEIVSREGHWERNRTPPRENVVCHPDGLICKWMAFTLKSLPTRLQILQFFLCLHRSLLLNESCFQTASLPLHPPSGGRGAKMEPQEIDNPQACEEKEQTSPGSCFIGCSRLPQLSAPPPNIAVDLRVIAIEFRCLRLAGL</sequence>
<proteinExistence type="predicted"/>